<keyword evidence="2" id="KW-1185">Reference proteome</keyword>
<dbReference type="AlphaFoldDB" id="A0AAV9ZT00"/>
<organism evidence="1 2">
    <name type="scientific">Favolaschia claudopus</name>
    <dbReference type="NCBI Taxonomy" id="2862362"/>
    <lineage>
        <taxon>Eukaryota</taxon>
        <taxon>Fungi</taxon>
        <taxon>Dikarya</taxon>
        <taxon>Basidiomycota</taxon>
        <taxon>Agaricomycotina</taxon>
        <taxon>Agaricomycetes</taxon>
        <taxon>Agaricomycetidae</taxon>
        <taxon>Agaricales</taxon>
        <taxon>Marasmiineae</taxon>
        <taxon>Mycenaceae</taxon>
        <taxon>Favolaschia</taxon>
    </lineage>
</organism>
<accession>A0AAV9ZT00</accession>
<evidence type="ECO:0000313" key="1">
    <source>
        <dbReference type="EMBL" id="KAK6991656.1"/>
    </source>
</evidence>
<protein>
    <submittedName>
        <fullName evidence="1">Uncharacterized protein</fullName>
    </submittedName>
</protein>
<gene>
    <name evidence="1" type="ORF">R3P38DRAFT_3227490</name>
</gene>
<proteinExistence type="predicted"/>
<sequence>MAKATNTRKPQLRPIPSAWKNRGVRVPVKNEKGVTKVTLLKGKALREYEEEQWAKVRAAQEGSVAATSAIHAVFTRGEINVGLVEEDESLGAATAGDRTTLAASG</sequence>
<comment type="caution">
    <text evidence="1">The sequence shown here is derived from an EMBL/GenBank/DDBJ whole genome shotgun (WGS) entry which is preliminary data.</text>
</comment>
<dbReference type="EMBL" id="JAWWNJ010000116">
    <property type="protein sequence ID" value="KAK6991656.1"/>
    <property type="molecule type" value="Genomic_DNA"/>
</dbReference>
<dbReference type="Proteomes" id="UP001362999">
    <property type="component" value="Unassembled WGS sequence"/>
</dbReference>
<name>A0AAV9ZT00_9AGAR</name>
<evidence type="ECO:0000313" key="2">
    <source>
        <dbReference type="Proteomes" id="UP001362999"/>
    </source>
</evidence>
<reference evidence="1 2" key="1">
    <citation type="journal article" date="2024" name="J Genomics">
        <title>Draft genome sequencing and assembly of Favolaschia claudopus CIRM-BRFM 2984 isolated from oak limbs.</title>
        <authorList>
            <person name="Navarro D."/>
            <person name="Drula E."/>
            <person name="Chaduli D."/>
            <person name="Cazenave R."/>
            <person name="Ahrendt S."/>
            <person name="Wang J."/>
            <person name="Lipzen A."/>
            <person name="Daum C."/>
            <person name="Barry K."/>
            <person name="Grigoriev I.V."/>
            <person name="Favel A."/>
            <person name="Rosso M.N."/>
            <person name="Martin F."/>
        </authorList>
    </citation>
    <scope>NUCLEOTIDE SEQUENCE [LARGE SCALE GENOMIC DNA]</scope>
    <source>
        <strain evidence="1 2">CIRM-BRFM 2984</strain>
    </source>
</reference>